<name>A0AAW0P2D0_9GOBI</name>
<organism evidence="1 2">
    <name type="scientific">Mugilogobius chulae</name>
    <name type="common">yellowstripe goby</name>
    <dbReference type="NCBI Taxonomy" id="88201"/>
    <lineage>
        <taxon>Eukaryota</taxon>
        <taxon>Metazoa</taxon>
        <taxon>Chordata</taxon>
        <taxon>Craniata</taxon>
        <taxon>Vertebrata</taxon>
        <taxon>Euteleostomi</taxon>
        <taxon>Actinopterygii</taxon>
        <taxon>Neopterygii</taxon>
        <taxon>Teleostei</taxon>
        <taxon>Neoteleostei</taxon>
        <taxon>Acanthomorphata</taxon>
        <taxon>Gobiaria</taxon>
        <taxon>Gobiiformes</taxon>
        <taxon>Gobioidei</taxon>
        <taxon>Gobiidae</taxon>
        <taxon>Gobionellinae</taxon>
        <taxon>Mugilogobius</taxon>
    </lineage>
</organism>
<dbReference type="InterPro" id="IPR057752">
    <property type="entry name" value="VG27-like"/>
</dbReference>
<keyword evidence="2" id="KW-1185">Reference proteome</keyword>
<protein>
    <submittedName>
        <fullName evidence="1">Uncharacterized protein</fullName>
    </submittedName>
</protein>
<dbReference type="EMBL" id="JBBPFD010000008">
    <property type="protein sequence ID" value="KAK7915590.1"/>
    <property type="molecule type" value="Genomic_DNA"/>
</dbReference>
<gene>
    <name evidence="1" type="ORF">WMY93_011351</name>
</gene>
<proteinExistence type="predicted"/>
<dbReference type="AlphaFoldDB" id="A0AAW0P2D0"/>
<accession>A0AAW0P2D0</accession>
<dbReference type="Proteomes" id="UP001460270">
    <property type="component" value="Unassembled WGS sequence"/>
</dbReference>
<evidence type="ECO:0000313" key="2">
    <source>
        <dbReference type="Proteomes" id="UP001460270"/>
    </source>
</evidence>
<evidence type="ECO:0000313" key="1">
    <source>
        <dbReference type="EMBL" id="KAK7915590.1"/>
    </source>
</evidence>
<reference evidence="2" key="1">
    <citation type="submission" date="2024-04" db="EMBL/GenBank/DDBJ databases">
        <title>Salinicola lusitanus LLJ914,a marine bacterium isolated from the Okinawa Trough.</title>
        <authorList>
            <person name="Li J."/>
        </authorList>
    </citation>
    <scope>NUCLEOTIDE SEQUENCE [LARGE SCALE GENOMIC DNA]</scope>
</reference>
<comment type="caution">
    <text evidence="1">The sequence shown here is derived from an EMBL/GenBank/DDBJ whole genome shotgun (WGS) entry which is preliminary data.</text>
</comment>
<dbReference type="Pfam" id="PF25743">
    <property type="entry name" value="VG27"/>
    <property type="match status" value="1"/>
</dbReference>
<sequence>MSSTRVYRPIRTYTHHLSDRKPATSQFPYGCYKYVAAKNYLPGGLFHFVRDAESYIPTLHGLSADFMRTLKEVAVCGVNSSIANRPFLNTPHLYEVELINTGHESMKQGDRFTVQLPDKQDVSAQLEVQEEPGYNVYVNRAIWGGLLATRRVNCEFGGDPVEEVIQAIKQDEEFDMFQLLSPYTPHSTLSMMTLVANGADYHKIDKTIRTLAATAVNNDFSADTVNVITEDNSVKEYLRNVIRHGLTIVESVQGFASGQVVRACNGYNYREVKTGERFMAQLNMNRWLS</sequence>